<dbReference type="InterPro" id="IPR000719">
    <property type="entry name" value="Prot_kinase_dom"/>
</dbReference>
<evidence type="ECO:0000259" key="1">
    <source>
        <dbReference type="PROSITE" id="PS50011"/>
    </source>
</evidence>
<keyword evidence="3" id="KW-1185">Reference proteome</keyword>
<dbReference type="EMBL" id="SKCS01000205">
    <property type="protein sequence ID" value="TNN12954.1"/>
    <property type="molecule type" value="Genomic_DNA"/>
</dbReference>
<dbReference type="GO" id="GO:0004672">
    <property type="term" value="F:protein kinase activity"/>
    <property type="evidence" value="ECO:0007669"/>
    <property type="project" value="InterPro"/>
</dbReference>
<organism evidence="2 3">
    <name type="scientific">Schistosoma japonicum</name>
    <name type="common">Blood fluke</name>
    <dbReference type="NCBI Taxonomy" id="6182"/>
    <lineage>
        <taxon>Eukaryota</taxon>
        <taxon>Metazoa</taxon>
        <taxon>Spiralia</taxon>
        <taxon>Lophotrochozoa</taxon>
        <taxon>Platyhelminthes</taxon>
        <taxon>Trematoda</taxon>
        <taxon>Digenea</taxon>
        <taxon>Strigeidida</taxon>
        <taxon>Schistosomatoidea</taxon>
        <taxon>Schistosomatidae</taxon>
        <taxon>Schistosoma</taxon>
    </lineage>
</organism>
<dbReference type="OrthoDB" id="248923at2759"/>
<evidence type="ECO:0000313" key="3">
    <source>
        <dbReference type="Proteomes" id="UP000311919"/>
    </source>
</evidence>
<name>A0A4Z2D907_SCHJA</name>
<dbReference type="AlphaFoldDB" id="A0A4Z2D907"/>
<proteinExistence type="predicted"/>
<dbReference type="STRING" id="6182.A0A4Z2D907"/>
<keyword evidence="2" id="KW-0808">Transferase</keyword>
<feature type="domain" description="Protein kinase" evidence="1">
    <location>
        <begin position="1"/>
        <end position="139"/>
    </location>
</feature>
<comment type="caution">
    <text evidence="2">The sequence shown here is derived from an EMBL/GenBank/DDBJ whole genome shotgun (WGS) entry which is preliminary data.</text>
</comment>
<dbReference type="InterPro" id="IPR011009">
    <property type="entry name" value="Kinase-like_dom_sf"/>
</dbReference>
<reference evidence="2 3" key="1">
    <citation type="submission" date="2019-03" db="EMBL/GenBank/DDBJ databases">
        <title>An improved genome assembly of the fluke Schistosoma japonicum.</title>
        <authorList>
            <person name="Hu W."/>
            <person name="Luo F."/>
            <person name="Yin M."/>
            <person name="Mo X."/>
            <person name="Sun C."/>
            <person name="Wu Q."/>
            <person name="Zhu B."/>
            <person name="Xiang M."/>
            <person name="Wang J."/>
            <person name="Wang Y."/>
            <person name="Zhang T."/>
            <person name="Xu B."/>
            <person name="Zheng H."/>
            <person name="Feng Z."/>
        </authorList>
    </citation>
    <scope>NUCLEOTIDE SEQUENCE [LARGE SCALE GENOMIC DNA]</scope>
    <source>
        <strain evidence="2">HuSjv2</strain>
        <tissue evidence="2">Worms</tissue>
    </source>
</reference>
<dbReference type="Gene3D" id="1.10.510.10">
    <property type="entry name" value="Transferase(Phosphotransferase) domain 1"/>
    <property type="match status" value="1"/>
</dbReference>
<sequence>MNYIRGIDVCVQSFEHIINPDLFNEKTTGFLPFGLPQRRLPRYIQWCAPETSDFEFSEESDVWTLGCIITILISIKHLSKNEEILAVNQLKSTGNAFHYLSSTEELETHRELFALLSRMMKNNPKERISLNDLLNNLYVQVLLKHTNPESVMKVRRCIVALADRPFPEDDSMEAKITYLYDNFEHENCIEKAVTWFAGYIHKDNHINLPYELLPHLFRLIYLYQSNLSIVTSCLKILTYSVESEQLHCMSAYQRHSCEDVNNLSHNHLEGSNHLKNLCKTSNLYLVLSIMQKCFQCTNVQNLGLTFFNSLISTNYSTTNLNVIHDYLQTYDRIFKKLHKINLCYHIIELLKCSTMDMIKIGINYLWRFCIYKPIAQKAAQDGALSISLQLMQSNQFDCEIFTDAPILIVSLLNVEEVKNRITEYTDLIHILLHGLIQFKNLPVTIWNICLCLQIVMHLSEHFALQFTNEFKPKMNGFDILYLIYSIHCDNTTVIEALQKPITSIMEYDVSISIINMDKINRIPRHRDATPLD</sequence>
<dbReference type="Pfam" id="PF00069">
    <property type="entry name" value="Pkinase"/>
    <property type="match status" value="1"/>
</dbReference>
<dbReference type="PROSITE" id="PS50011">
    <property type="entry name" value="PROTEIN_KINASE_DOM"/>
    <property type="match status" value="1"/>
</dbReference>
<evidence type="ECO:0000313" key="2">
    <source>
        <dbReference type="EMBL" id="TNN12954.1"/>
    </source>
</evidence>
<dbReference type="SUPFAM" id="SSF48371">
    <property type="entry name" value="ARM repeat"/>
    <property type="match status" value="1"/>
</dbReference>
<dbReference type="GO" id="GO:0005524">
    <property type="term" value="F:ATP binding"/>
    <property type="evidence" value="ECO:0007669"/>
    <property type="project" value="InterPro"/>
</dbReference>
<dbReference type="Proteomes" id="UP000311919">
    <property type="component" value="Unassembled WGS sequence"/>
</dbReference>
<gene>
    <name evidence="2" type="ORF">EWB00_003311</name>
</gene>
<protein>
    <submittedName>
        <fullName evidence="2">Serine threonine kinase-like domain-containing STKLD1</fullName>
    </submittedName>
</protein>
<keyword evidence="2" id="KW-0418">Kinase</keyword>
<dbReference type="SUPFAM" id="SSF56112">
    <property type="entry name" value="Protein kinase-like (PK-like)"/>
    <property type="match status" value="1"/>
</dbReference>
<accession>A0A4Z2D907</accession>
<dbReference type="InterPro" id="IPR016024">
    <property type="entry name" value="ARM-type_fold"/>
</dbReference>